<feature type="transmembrane region" description="Helical" evidence="5">
    <location>
        <begin position="316"/>
        <end position="336"/>
    </location>
</feature>
<reference evidence="6" key="1">
    <citation type="submission" date="2020-10" db="EMBL/GenBank/DDBJ databases">
        <title>Unveiling of a novel bifunctional photoreceptor, Dualchrome1, isolated from a cosmopolitan green alga.</title>
        <authorList>
            <person name="Suzuki S."/>
            <person name="Kawachi M."/>
        </authorList>
    </citation>
    <scope>NUCLEOTIDE SEQUENCE</scope>
    <source>
        <strain evidence="6">NIES 2893</strain>
    </source>
</reference>
<evidence type="ECO:0000256" key="2">
    <source>
        <dbReference type="ARBA" id="ARBA00022692"/>
    </source>
</evidence>
<dbReference type="PANTHER" id="PTHR12778">
    <property type="entry name" value="SOLUTE CARRIER FAMILY 33 ACETYL-COA TRANSPORTER -RELATED"/>
    <property type="match status" value="1"/>
</dbReference>
<dbReference type="Proteomes" id="UP000660262">
    <property type="component" value="Unassembled WGS sequence"/>
</dbReference>
<keyword evidence="2 5" id="KW-0812">Transmembrane</keyword>
<sequence>MSAVSDLRPDAQAVLLLVLLYTLQGVPMGLGAAVSFMLQERGADYSQQAIFSLVSWPFSLKLLWAPVVDTVCLPAAGLRRSWIVPLQTIIGIAMFATADYSQNLLHGGVEQAVKPMTALYFVMHFLCATQDVAVDGWALTLLSAKNVGYAGTINAVGQTIGYFAAFTGFLALEQAKLMSLGSFMLLCGALFLVSAAWVAVSPESRQVADKEDPEAARKRAAAAAAAPLAALASSYKEMLSIARLPPVRTLALFLILNRIGFAATDSLTALEMMKRGVSKTTLATISACITPISIVMPVVVGPWTARSPWRAWRWAYIPRMIMSLAAVFLIYALPARDADDHEPTHLTLTYYVAVMILLGLFSALSTVQFVAQMSFFSTVSSDAEIGGTYMTMLNTMSNLGSKWTTSAALYLAGSDVVRRLAVPQPPSWMSAPLDPFYTVNWACFVLGIVAMPVIFSIARRIESTPMPMWQVKGASDKE</sequence>
<feature type="transmembrane region" description="Helical" evidence="5">
    <location>
        <begin position="50"/>
        <end position="68"/>
    </location>
</feature>
<dbReference type="InterPro" id="IPR004752">
    <property type="entry name" value="AmpG_permease/AT-1"/>
</dbReference>
<accession>A0A830HKI0</accession>
<feature type="transmembrane region" description="Helical" evidence="5">
    <location>
        <begin position="80"/>
        <end position="98"/>
    </location>
</feature>
<dbReference type="InterPro" id="IPR024371">
    <property type="entry name" value="AcetylCoA_trans_1-like"/>
</dbReference>
<dbReference type="InterPro" id="IPR036259">
    <property type="entry name" value="MFS_trans_sf"/>
</dbReference>
<evidence type="ECO:0008006" key="8">
    <source>
        <dbReference type="Google" id="ProtNLM"/>
    </source>
</evidence>
<evidence type="ECO:0000256" key="5">
    <source>
        <dbReference type="SAM" id="Phobius"/>
    </source>
</evidence>
<dbReference type="GO" id="GO:0016020">
    <property type="term" value="C:membrane"/>
    <property type="evidence" value="ECO:0007669"/>
    <property type="project" value="UniProtKB-SubCell"/>
</dbReference>
<evidence type="ECO:0000313" key="7">
    <source>
        <dbReference type="Proteomes" id="UP000660262"/>
    </source>
</evidence>
<feature type="transmembrane region" description="Helical" evidence="5">
    <location>
        <begin position="118"/>
        <end position="139"/>
    </location>
</feature>
<dbReference type="EMBL" id="BNJQ01000012">
    <property type="protein sequence ID" value="GHP06320.1"/>
    <property type="molecule type" value="Genomic_DNA"/>
</dbReference>
<feature type="transmembrane region" description="Helical" evidence="5">
    <location>
        <begin position="250"/>
        <end position="270"/>
    </location>
</feature>
<protein>
    <recommendedName>
        <fullName evidence="8">Major facilitator superfamily (MFS) profile domain-containing protein</fullName>
    </recommendedName>
</protein>
<evidence type="ECO:0000313" key="6">
    <source>
        <dbReference type="EMBL" id="GHP06320.1"/>
    </source>
</evidence>
<feature type="transmembrane region" description="Helical" evidence="5">
    <location>
        <begin position="12"/>
        <end position="38"/>
    </location>
</feature>
<keyword evidence="4 5" id="KW-0472">Membrane</keyword>
<keyword evidence="7" id="KW-1185">Reference proteome</keyword>
<feature type="transmembrane region" description="Helical" evidence="5">
    <location>
        <begin position="348"/>
        <end position="371"/>
    </location>
</feature>
<dbReference type="AlphaFoldDB" id="A0A830HKI0"/>
<dbReference type="OrthoDB" id="6415790at2759"/>
<evidence type="ECO:0000256" key="1">
    <source>
        <dbReference type="ARBA" id="ARBA00004141"/>
    </source>
</evidence>
<comment type="subcellular location">
    <subcellularLocation>
        <location evidence="1">Membrane</location>
        <topology evidence="1">Multi-pass membrane protein</topology>
    </subcellularLocation>
</comment>
<dbReference type="GO" id="GO:0008521">
    <property type="term" value="F:acetyl-CoA transmembrane transporter activity"/>
    <property type="evidence" value="ECO:0007669"/>
    <property type="project" value="InterPro"/>
</dbReference>
<name>A0A830HKI0_9CHLO</name>
<feature type="transmembrane region" description="Helical" evidence="5">
    <location>
        <begin position="179"/>
        <end position="200"/>
    </location>
</feature>
<organism evidence="6 7">
    <name type="scientific">Pycnococcus provasolii</name>
    <dbReference type="NCBI Taxonomy" id="41880"/>
    <lineage>
        <taxon>Eukaryota</taxon>
        <taxon>Viridiplantae</taxon>
        <taxon>Chlorophyta</taxon>
        <taxon>Pseudoscourfieldiophyceae</taxon>
        <taxon>Pseudoscourfieldiales</taxon>
        <taxon>Pycnococcaceae</taxon>
        <taxon>Pycnococcus</taxon>
    </lineage>
</organism>
<feature type="transmembrane region" description="Helical" evidence="5">
    <location>
        <begin position="282"/>
        <end position="304"/>
    </location>
</feature>
<feature type="transmembrane region" description="Helical" evidence="5">
    <location>
        <begin position="151"/>
        <end position="172"/>
    </location>
</feature>
<keyword evidence="3 5" id="KW-1133">Transmembrane helix</keyword>
<dbReference type="SUPFAM" id="SSF103473">
    <property type="entry name" value="MFS general substrate transporter"/>
    <property type="match status" value="1"/>
</dbReference>
<dbReference type="Pfam" id="PF13000">
    <property type="entry name" value="Acatn"/>
    <property type="match status" value="2"/>
</dbReference>
<gene>
    <name evidence="6" type="ORF">PPROV_000506700</name>
</gene>
<dbReference type="PANTHER" id="PTHR12778:SF9">
    <property type="entry name" value="ACETYL-COENZYME A TRANSPORTER 1"/>
    <property type="match status" value="1"/>
</dbReference>
<evidence type="ECO:0000256" key="3">
    <source>
        <dbReference type="ARBA" id="ARBA00022989"/>
    </source>
</evidence>
<comment type="caution">
    <text evidence="6">The sequence shown here is derived from an EMBL/GenBank/DDBJ whole genome shotgun (WGS) entry which is preliminary data.</text>
</comment>
<proteinExistence type="predicted"/>
<evidence type="ECO:0000256" key="4">
    <source>
        <dbReference type="ARBA" id="ARBA00023136"/>
    </source>
</evidence>
<dbReference type="GO" id="GO:0035348">
    <property type="term" value="P:acetyl-CoA transmembrane transport"/>
    <property type="evidence" value="ECO:0007669"/>
    <property type="project" value="InterPro"/>
</dbReference>
<feature type="transmembrane region" description="Helical" evidence="5">
    <location>
        <begin position="436"/>
        <end position="458"/>
    </location>
</feature>